<evidence type="ECO:0000313" key="2">
    <source>
        <dbReference type="Proteomes" id="UP000241167"/>
    </source>
</evidence>
<name>A0A2P7QVC3_9SPHN</name>
<gene>
    <name evidence="1" type="ORF">C7I55_06490</name>
</gene>
<evidence type="ECO:0000313" key="1">
    <source>
        <dbReference type="EMBL" id="PSJ41909.1"/>
    </source>
</evidence>
<organism evidence="1 2">
    <name type="scientific">Allosphingosinicella deserti</name>
    <dbReference type="NCBI Taxonomy" id="2116704"/>
    <lineage>
        <taxon>Bacteria</taxon>
        <taxon>Pseudomonadati</taxon>
        <taxon>Pseudomonadota</taxon>
        <taxon>Alphaproteobacteria</taxon>
        <taxon>Sphingomonadales</taxon>
        <taxon>Sphingomonadaceae</taxon>
        <taxon>Allosphingosinicella</taxon>
    </lineage>
</organism>
<dbReference type="NCBIfam" id="TIGR04433">
    <property type="entry name" value="UrcA_uranyl"/>
    <property type="match status" value="1"/>
</dbReference>
<comment type="caution">
    <text evidence="1">The sequence shown here is derived from an EMBL/GenBank/DDBJ whole genome shotgun (WGS) entry which is preliminary data.</text>
</comment>
<proteinExistence type="predicted"/>
<keyword evidence="2" id="KW-1185">Reference proteome</keyword>
<dbReference type="InterPro" id="IPR030972">
    <property type="entry name" value="UrcA_uranyl"/>
</dbReference>
<evidence type="ECO:0008006" key="3">
    <source>
        <dbReference type="Google" id="ProtNLM"/>
    </source>
</evidence>
<dbReference type="Proteomes" id="UP000241167">
    <property type="component" value="Unassembled WGS sequence"/>
</dbReference>
<sequence>MISRPSAEHQRLILSVAPTAPQCRDLRCERRSGRDQKDEMMNIAQAAICAALLIGTAPGHAHDSSTVVRISDLDRRNPRDAAILERRLAAAIERVCGSYASVDGLAMDEVTQCRRNAKAGIARQLDSRSARTSEVAGH</sequence>
<dbReference type="AlphaFoldDB" id="A0A2P7QVC3"/>
<reference evidence="1 2" key="1">
    <citation type="submission" date="2018-03" db="EMBL/GenBank/DDBJ databases">
        <title>The draft genome of Sphingosinicella sp. GL-C-18.</title>
        <authorList>
            <person name="Liu L."/>
            <person name="Li L."/>
            <person name="Liang L."/>
            <person name="Zhang X."/>
            <person name="Wang T."/>
        </authorList>
    </citation>
    <scope>NUCLEOTIDE SEQUENCE [LARGE SCALE GENOMIC DNA]</scope>
    <source>
        <strain evidence="1 2">GL-C-18</strain>
    </source>
</reference>
<dbReference type="EMBL" id="PXYI01000002">
    <property type="protein sequence ID" value="PSJ41909.1"/>
    <property type="molecule type" value="Genomic_DNA"/>
</dbReference>
<accession>A0A2P7QVC3</accession>
<protein>
    <recommendedName>
        <fullName evidence="3">UrcA family protein</fullName>
    </recommendedName>
</protein>